<dbReference type="EMBL" id="CAJNOQ010018730">
    <property type="protein sequence ID" value="CAF1435245.1"/>
    <property type="molecule type" value="Genomic_DNA"/>
</dbReference>
<reference evidence="1" key="1">
    <citation type="submission" date="2021-02" db="EMBL/GenBank/DDBJ databases">
        <authorList>
            <person name="Nowell W R."/>
        </authorList>
    </citation>
    <scope>NUCLEOTIDE SEQUENCE</scope>
</reference>
<evidence type="ECO:0000313" key="1">
    <source>
        <dbReference type="EMBL" id="CAF1435245.1"/>
    </source>
</evidence>
<sequence length="157" mass="18828">MAGRYSIQCLLRLFASSLKIRHVKIDRLYSNRYHYLPIPDAIGLNNLSSLKFGIADCVKYEDLTLLLSLAPVLKTLYISNLDERIHAKYFNADVWEHLITSLKELKYFTLILNSYDKAILELKKMFDERDFWRSKRNSFQTDIRYHLLEYFDHYEYD</sequence>
<dbReference type="Proteomes" id="UP000681722">
    <property type="component" value="Unassembled WGS sequence"/>
</dbReference>
<protein>
    <submittedName>
        <fullName evidence="1">Uncharacterized protein</fullName>
    </submittedName>
</protein>
<gene>
    <name evidence="1" type="ORF">GPM918_LOCUS34158</name>
    <name evidence="2" type="ORF">SRO942_LOCUS34855</name>
</gene>
<dbReference type="Proteomes" id="UP000663829">
    <property type="component" value="Unassembled WGS sequence"/>
</dbReference>
<comment type="caution">
    <text evidence="1">The sequence shown here is derived from an EMBL/GenBank/DDBJ whole genome shotgun (WGS) entry which is preliminary data.</text>
</comment>
<accession>A0A815N7C2</accession>
<dbReference type="AlphaFoldDB" id="A0A815N7C2"/>
<evidence type="ECO:0000313" key="2">
    <source>
        <dbReference type="EMBL" id="CAF4312762.1"/>
    </source>
</evidence>
<evidence type="ECO:0000313" key="3">
    <source>
        <dbReference type="Proteomes" id="UP000663829"/>
    </source>
</evidence>
<proteinExistence type="predicted"/>
<dbReference type="EMBL" id="CAJOBC010084170">
    <property type="protein sequence ID" value="CAF4312762.1"/>
    <property type="molecule type" value="Genomic_DNA"/>
</dbReference>
<organism evidence="1 3">
    <name type="scientific">Didymodactylos carnosus</name>
    <dbReference type="NCBI Taxonomy" id="1234261"/>
    <lineage>
        <taxon>Eukaryota</taxon>
        <taxon>Metazoa</taxon>
        <taxon>Spiralia</taxon>
        <taxon>Gnathifera</taxon>
        <taxon>Rotifera</taxon>
        <taxon>Eurotatoria</taxon>
        <taxon>Bdelloidea</taxon>
        <taxon>Philodinida</taxon>
        <taxon>Philodinidae</taxon>
        <taxon>Didymodactylos</taxon>
    </lineage>
</organism>
<name>A0A815N7C2_9BILA</name>
<keyword evidence="3" id="KW-1185">Reference proteome</keyword>